<evidence type="ECO:0000313" key="11">
    <source>
        <dbReference type="Proteomes" id="UP000050956"/>
    </source>
</evidence>
<evidence type="ECO:0000256" key="7">
    <source>
        <dbReference type="ARBA" id="ARBA00023136"/>
    </source>
</evidence>
<proteinExistence type="inferred from homology"/>
<comment type="subcellular location">
    <subcellularLocation>
        <location evidence="8">Cell inner membrane</location>
    </subcellularLocation>
    <subcellularLocation>
        <location evidence="1">Cell membrane</location>
        <topology evidence="1">Multi-pass membrane protein</topology>
    </subcellularLocation>
</comment>
<sequence>MSRWRGRAWVVPLCVVVALLLGIVPLPPAVQLLRPFWLALIVAYMVIELPARIGIGRAFALGLVADMLYGSLLGEHALRLVLLTFVLQHFRARMRFFPLLQQAMIIGLLLLADRALTALLHLVLGQSLQPALWWCAPLVGVALWPLLFVLLDRIGQGRRGR</sequence>
<comment type="similarity">
    <text evidence="2 8">Belongs to the MreD family.</text>
</comment>
<feature type="transmembrane region" description="Helical" evidence="9">
    <location>
        <begin position="36"/>
        <end position="55"/>
    </location>
</feature>
<keyword evidence="4 9" id="KW-0812">Transmembrane</keyword>
<comment type="caution">
    <text evidence="10">The sequence shown here is derived from an EMBL/GenBank/DDBJ whole genome shotgun (WGS) entry which is preliminary data.</text>
</comment>
<organism evidence="10 11">
    <name type="scientific">Stenotrophomonas ginsengisoli</name>
    <dbReference type="NCBI Taxonomy" id="336566"/>
    <lineage>
        <taxon>Bacteria</taxon>
        <taxon>Pseudomonadati</taxon>
        <taxon>Pseudomonadota</taxon>
        <taxon>Gammaproteobacteria</taxon>
        <taxon>Lysobacterales</taxon>
        <taxon>Lysobacteraceae</taxon>
        <taxon>Stenotrophomonas</taxon>
    </lineage>
</organism>
<dbReference type="EMBL" id="LDJM01000011">
    <property type="protein sequence ID" value="KRG78285.1"/>
    <property type="molecule type" value="Genomic_DNA"/>
</dbReference>
<dbReference type="Pfam" id="PF04093">
    <property type="entry name" value="MreD"/>
    <property type="match status" value="1"/>
</dbReference>
<dbReference type="InterPro" id="IPR007227">
    <property type="entry name" value="Cell_shape_determining_MreD"/>
</dbReference>
<name>A0A0R0D7M5_9GAMM</name>
<dbReference type="STRING" id="336566.ABB30_04320"/>
<keyword evidence="5 8" id="KW-0133">Cell shape</keyword>
<dbReference type="GO" id="GO:0005886">
    <property type="term" value="C:plasma membrane"/>
    <property type="evidence" value="ECO:0007669"/>
    <property type="project" value="UniProtKB-SubCell"/>
</dbReference>
<comment type="function">
    <text evidence="8">Involved in formation of the rod shape of the cell. May also contribute to regulation of formation of penicillin-binding proteins.</text>
</comment>
<keyword evidence="6 9" id="KW-1133">Transmembrane helix</keyword>
<dbReference type="PANTHER" id="PTHR37484:SF1">
    <property type="entry name" value="ROD SHAPE-DETERMINING PROTEIN MRED"/>
    <property type="match status" value="1"/>
</dbReference>
<dbReference type="PIRSF" id="PIRSF018472">
    <property type="entry name" value="MreD_proteobac"/>
    <property type="match status" value="1"/>
</dbReference>
<keyword evidence="8" id="KW-0997">Cell inner membrane</keyword>
<feature type="transmembrane region" description="Helical" evidence="9">
    <location>
        <begin position="99"/>
        <end position="125"/>
    </location>
</feature>
<dbReference type="PATRIC" id="fig|336566.3.peg.198"/>
<keyword evidence="3 8" id="KW-1003">Cell membrane</keyword>
<feature type="transmembrane region" description="Helical" evidence="9">
    <location>
        <begin position="131"/>
        <end position="151"/>
    </location>
</feature>
<evidence type="ECO:0000256" key="3">
    <source>
        <dbReference type="ARBA" id="ARBA00022475"/>
    </source>
</evidence>
<dbReference type="GO" id="GO:0008360">
    <property type="term" value="P:regulation of cell shape"/>
    <property type="evidence" value="ECO:0007669"/>
    <property type="project" value="UniProtKB-UniRule"/>
</dbReference>
<evidence type="ECO:0000256" key="2">
    <source>
        <dbReference type="ARBA" id="ARBA00007776"/>
    </source>
</evidence>
<feature type="transmembrane region" description="Helical" evidence="9">
    <location>
        <begin position="6"/>
        <end position="24"/>
    </location>
</feature>
<dbReference type="AlphaFoldDB" id="A0A0R0D7M5"/>
<keyword evidence="11" id="KW-1185">Reference proteome</keyword>
<gene>
    <name evidence="10" type="ORF">ABB30_04320</name>
</gene>
<dbReference type="NCBIfam" id="TIGR03426">
    <property type="entry name" value="shape_MreD"/>
    <property type="match status" value="1"/>
</dbReference>
<evidence type="ECO:0000256" key="8">
    <source>
        <dbReference type="PIRNR" id="PIRNR018472"/>
    </source>
</evidence>
<evidence type="ECO:0000313" key="10">
    <source>
        <dbReference type="EMBL" id="KRG78285.1"/>
    </source>
</evidence>
<evidence type="ECO:0000256" key="6">
    <source>
        <dbReference type="ARBA" id="ARBA00022989"/>
    </source>
</evidence>
<dbReference type="RefSeq" id="WP_057637083.1">
    <property type="nucleotide sequence ID" value="NZ_LDJM01000011.1"/>
</dbReference>
<dbReference type="OrthoDB" id="6647425at2"/>
<evidence type="ECO:0000256" key="9">
    <source>
        <dbReference type="SAM" id="Phobius"/>
    </source>
</evidence>
<evidence type="ECO:0000256" key="1">
    <source>
        <dbReference type="ARBA" id="ARBA00004651"/>
    </source>
</evidence>
<dbReference type="PANTHER" id="PTHR37484">
    <property type="entry name" value="ROD SHAPE-DETERMINING PROTEIN MRED"/>
    <property type="match status" value="1"/>
</dbReference>
<evidence type="ECO:0000256" key="4">
    <source>
        <dbReference type="ARBA" id="ARBA00022692"/>
    </source>
</evidence>
<keyword evidence="7 8" id="KW-0472">Membrane</keyword>
<reference evidence="10 11" key="1">
    <citation type="submission" date="2015-05" db="EMBL/GenBank/DDBJ databases">
        <title>Genome sequencing and analysis of members of genus Stenotrophomonas.</title>
        <authorList>
            <person name="Patil P.P."/>
            <person name="Midha S."/>
            <person name="Patil P.B."/>
        </authorList>
    </citation>
    <scope>NUCLEOTIDE SEQUENCE [LARGE SCALE GENOMIC DNA]</scope>
    <source>
        <strain evidence="10 11">DSM 24757</strain>
    </source>
</reference>
<evidence type="ECO:0000256" key="5">
    <source>
        <dbReference type="ARBA" id="ARBA00022960"/>
    </source>
</evidence>
<accession>A0A0R0D7M5</accession>
<dbReference type="InterPro" id="IPR026034">
    <property type="entry name" value="MreD_proteobac"/>
</dbReference>
<protein>
    <recommendedName>
        <fullName evidence="8">Rod shape-determining protein MreD</fullName>
    </recommendedName>
</protein>
<dbReference type="Proteomes" id="UP000050956">
    <property type="component" value="Unassembled WGS sequence"/>
</dbReference>